<evidence type="ECO:0000256" key="1">
    <source>
        <dbReference type="ARBA" id="ARBA00023015"/>
    </source>
</evidence>
<accession>A0ABY8FA03</accession>
<dbReference type="Pfam" id="PF00356">
    <property type="entry name" value="LacI"/>
    <property type="match status" value="1"/>
</dbReference>
<name>A0ABY8FA03_9HYPH</name>
<dbReference type="PANTHER" id="PTHR30146:SF33">
    <property type="entry name" value="TRANSCRIPTIONAL REGULATOR"/>
    <property type="match status" value="1"/>
</dbReference>
<keyword evidence="1" id="KW-0805">Transcription regulation</keyword>
<dbReference type="InterPro" id="IPR028082">
    <property type="entry name" value="Peripla_BP_I"/>
</dbReference>
<keyword evidence="3" id="KW-0804">Transcription</keyword>
<reference evidence="5 6" key="1">
    <citation type="submission" date="2023-03" db="EMBL/GenBank/DDBJ databases">
        <title>Roseibium porphyridii sp. nov. and Roseibium rhodosorbium sp. nov. isolated from marine algae, Porphyridium cruentum and Rhodosorus marinus, respectively.</title>
        <authorList>
            <person name="Lee M.W."/>
            <person name="Choi B.J."/>
            <person name="Lee J.K."/>
            <person name="Choi D.G."/>
            <person name="Baek J.H."/>
            <person name="Bayburt H."/>
            <person name="Kim J.M."/>
            <person name="Han D.M."/>
            <person name="Kim K.H."/>
            <person name="Jeon C.O."/>
        </authorList>
    </citation>
    <scope>NUCLEOTIDE SEQUENCE [LARGE SCALE GENOMIC DNA]</scope>
    <source>
        <strain evidence="5 6">KMA01</strain>
    </source>
</reference>
<dbReference type="InterPro" id="IPR010982">
    <property type="entry name" value="Lambda_DNA-bd_dom_sf"/>
</dbReference>
<dbReference type="PANTHER" id="PTHR30146">
    <property type="entry name" value="LACI-RELATED TRANSCRIPTIONAL REPRESSOR"/>
    <property type="match status" value="1"/>
</dbReference>
<dbReference type="SUPFAM" id="SSF47413">
    <property type="entry name" value="lambda repressor-like DNA-binding domains"/>
    <property type="match status" value="1"/>
</dbReference>
<feature type="domain" description="HTH lacI-type" evidence="4">
    <location>
        <begin position="5"/>
        <end position="59"/>
    </location>
</feature>
<evidence type="ECO:0000313" key="6">
    <source>
        <dbReference type="Proteomes" id="UP001209803"/>
    </source>
</evidence>
<dbReference type="InterPro" id="IPR046335">
    <property type="entry name" value="LacI/GalR-like_sensor"/>
</dbReference>
<evidence type="ECO:0000256" key="3">
    <source>
        <dbReference type="ARBA" id="ARBA00023163"/>
    </source>
</evidence>
<dbReference type="InterPro" id="IPR000843">
    <property type="entry name" value="HTH_LacI"/>
</dbReference>
<dbReference type="SMART" id="SM00354">
    <property type="entry name" value="HTH_LACI"/>
    <property type="match status" value="1"/>
</dbReference>
<organism evidence="5 6">
    <name type="scientific">Roseibium porphyridii</name>
    <dbReference type="NCBI Taxonomy" id="2866279"/>
    <lineage>
        <taxon>Bacteria</taxon>
        <taxon>Pseudomonadati</taxon>
        <taxon>Pseudomonadota</taxon>
        <taxon>Alphaproteobacteria</taxon>
        <taxon>Hyphomicrobiales</taxon>
        <taxon>Stappiaceae</taxon>
        <taxon>Roseibium</taxon>
    </lineage>
</organism>
<dbReference type="EMBL" id="CP120863">
    <property type="protein sequence ID" value="WFE89478.1"/>
    <property type="molecule type" value="Genomic_DNA"/>
</dbReference>
<keyword evidence="2 5" id="KW-0238">DNA-binding</keyword>
<dbReference type="Proteomes" id="UP001209803">
    <property type="component" value="Chromosome"/>
</dbReference>
<dbReference type="Gene3D" id="1.10.260.40">
    <property type="entry name" value="lambda repressor-like DNA-binding domains"/>
    <property type="match status" value="1"/>
</dbReference>
<dbReference type="SUPFAM" id="SSF53822">
    <property type="entry name" value="Periplasmic binding protein-like I"/>
    <property type="match status" value="1"/>
</dbReference>
<dbReference type="CDD" id="cd01575">
    <property type="entry name" value="PBP1_GntR"/>
    <property type="match status" value="1"/>
</dbReference>
<keyword evidence="6" id="KW-1185">Reference proteome</keyword>
<evidence type="ECO:0000256" key="2">
    <source>
        <dbReference type="ARBA" id="ARBA00023125"/>
    </source>
</evidence>
<gene>
    <name evidence="5" type="ORF">K1718_25550</name>
</gene>
<dbReference type="Gene3D" id="3.40.50.2300">
    <property type="match status" value="2"/>
</dbReference>
<evidence type="ECO:0000259" key="4">
    <source>
        <dbReference type="PROSITE" id="PS50932"/>
    </source>
</evidence>
<dbReference type="RefSeq" id="WP_265680364.1">
    <property type="nucleotide sequence ID" value="NZ_CP120863.1"/>
</dbReference>
<dbReference type="Pfam" id="PF13377">
    <property type="entry name" value="Peripla_BP_3"/>
    <property type="match status" value="1"/>
</dbReference>
<dbReference type="PROSITE" id="PS50932">
    <property type="entry name" value="HTH_LACI_2"/>
    <property type="match status" value="1"/>
</dbReference>
<protein>
    <submittedName>
        <fullName evidence="5">LacI family DNA-binding transcriptional regulator</fullName>
    </submittedName>
</protein>
<dbReference type="CDD" id="cd01392">
    <property type="entry name" value="HTH_LacI"/>
    <property type="match status" value="1"/>
</dbReference>
<evidence type="ECO:0000313" key="5">
    <source>
        <dbReference type="EMBL" id="WFE89478.1"/>
    </source>
</evidence>
<proteinExistence type="predicted"/>
<dbReference type="GO" id="GO:0003677">
    <property type="term" value="F:DNA binding"/>
    <property type="evidence" value="ECO:0007669"/>
    <property type="project" value="UniProtKB-KW"/>
</dbReference>
<sequence>MQRPVTMKDVAEKAGVSVMTVSRAFKKHASVGEKTRKRILQIADDLGYVFDSTAATFKSQRTGFVAVTIPSINNANFADTVGALSEVLKNSDLQVLLGYSNYDIREEERIVEQFLKRRPEAIVLTGGRHTTRTRQLLERAKIPVIETWDLPEDPIGHVVGFSNSATMHDLVGHLVKTGRKRIAFIGGDTDGDTRGADRRRGFIDAMNRHNLSKDRLIGAGEPPISMREGADAMSLLLKDYPDTDAVICVSDLSAFGALTECMRKDVRVPEDIAIAGFGAYDISSVCVPTLTTVDPHPVEIGQKAGEIIVSLLRGTGDNDSGPIRLEIGPQLSIRQSSS</sequence>